<reference evidence="2 3" key="1">
    <citation type="submission" date="2017-03" db="EMBL/GenBank/DDBJ databases">
        <title>Genome of the blue death feigning beetle - Asbolus verrucosus.</title>
        <authorList>
            <person name="Rider S.D."/>
        </authorList>
    </citation>
    <scope>NUCLEOTIDE SEQUENCE [LARGE SCALE GENOMIC DNA]</scope>
    <source>
        <strain evidence="2">Butters</strain>
        <tissue evidence="2">Head and leg muscle</tissue>
    </source>
</reference>
<gene>
    <name evidence="2" type="ORF">BDFB_002365</name>
</gene>
<evidence type="ECO:0000313" key="2">
    <source>
        <dbReference type="EMBL" id="RZB39079.1"/>
    </source>
</evidence>
<dbReference type="STRING" id="1661398.A0A482V6G3"/>
<feature type="region of interest" description="Disordered" evidence="1">
    <location>
        <begin position="1"/>
        <end position="29"/>
    </location>
</feature>
<proteinExistence type="predicted"/>
<feature type="compositionally biased region" description="Basic residues" evidence="1">
    <location>
        <begin position="72"/>
        <end position="87"/>
    </location>
</feature>
<comment type="caution">
    <text evidence="2">The sequence shown here is derived from an EMBL/GenBank/DDBJ whole genome shotgun (WGS) entry which is preliminary data.</text>
</comment>
<dbReference type="AlphaFoldDB" id="A0A482V6G3"/>
<protein>
    <submittedName>
        <fullName evidence="2">E3 ubiquitin-protein ligase RNF185</fullName>
    </submittedName>
</protein>
<feature type="compositionally biased region" description="Polar residues" evidence="1">
    <location>
        <begin position="1"/>
        <end position="15"/>
    </location>
</feature>
<accession>A0A482V6G3</accession>
<dbReference type="Proteomes" id="UP000292052">
    <property type="component" value="Unassembled WGS sequence"/>
</dbReference>
<feature type="region of interest" description="Disordered" evidence="1">
    <location>
        <begin position="53"/>
        <end position="87"/>
    </location>
</feature>
<name>A0A482V6G3_ASBVE</name>
<dbReference type="EMBL" id="QDEB01131455">
    <property type="protein sequence ID" value="RZB39079.1"/>
    <property type="molecule type" value="Genomic_DNA"/>
</dbReference>
<organism evidence="2 3">
    <name type="scientific">Asbolus verrucosus</name>
    <name type="common">Desert ironclad beetle</name>
    <dbReference type="NCBI Taxonomy" id="1661398"/>
    <lineage>
        <taxon>Eukaryota</taxon>
        <taxon>Metazoa</taxon>
        <taxon>Ecdysozoa</taxon>
        <taxon>Arthropoda</taxon>
        <taxon>Hexapoda</taxon>
        <taxon>Insecta</taxon>
        <taxon>Pterygota</taxon>
        <taxon>Neoptera</taxon>
        <taxon>Endopterygota</taxon>
        <taxon>Coleoptera</taxon>
        <taxon>Polyphaga</taxon>
        <taxon>Cucujiformia</taxon>
        <taxon>Tenebrionidae</taxon>
        <taxon>Pimeliinae</taxon>
        <taxon>Asbolus</taxon>
    </lineage>
</organism>
<sequence>MPSSAAESANHSTENPDGDGSGATEEEKKDDRMFECNICLDTARDAVLAMSSSVVGNEAKPPSLSSLQSGNKQRKKAVLSKKTRGRRCHLDRQVNAQNLNPGRPFQDLVLGEIMGFICRSV</sequence>
<evidence type="ECO:0000313" key="3">
    <source>
        <dbReference type="Proteomes" id="UP000292052"/>
    </source>
</evidence>
<dbReference type="OrthoDB" id="302966at2759"/>
<evidence type="ECO:0000256" key="1">
    <source>
        <dbReference type="SAM" id="MobiDB-lite"/>
    </source>
</evidence>
<keyword evidence="3" id="KW-1185">Reference proteome</keyword>